<evidence type="ECO:0008006" key="4">
    <source>
        <dbReference type="Google" id="ProtNLM"/>
    </source>
</evidence>
<comment type="caution">
    <text evidence="2">The sequence shown here is derived from an EMBL/GenBank/DDBJ whole genome shotgun (WGS) entry which is preliminary data.</text>
</comment>
<gene>
    <name evidence="2" type="ORF">L0U88_01835</name>
</gene>
<evidence type="ECO:0000313" key="3">
    <source>
        <dbReference type="Proteomes" id="UP001200145"/>
    </source>
</evidence>
<reference evidence="2 3" key="1">
    <citation type="submission" date="2022-01" db="EMBL/GenBank/DDBJ databases">
        <title>Flavihumibacter sp. nov., isolated from sediment of a river.</title>
        <authorList>
            <person name="Liu H."/>
        </authorList>
    </citation>
    <scope>NUCLEOTIDE SEQUENCE [LARGE SCALE GENOMIC DNA]</scope>
    <source>
        <strain evidence="2 3">RY-1</strain>
    </source>
</reference>
<feature type="signal peptide" evidence="1">
    <location>
        <begin position="1"/>
        <end position="24"/>
    </location>
</feature>
<proteinExistence type="predicted"/>
<name>A0ABS9BDJ4_9BACT</name>
<dbReference type="EMBL" id="JAKEVY010000001">
    <property type="protein sequence ID" value="MCF1713365.1"/>
    <property type="molecule type" value="Genomic_DNA"/>
</dbReference>
<dbReference type="InterPro" id="IPR013211">
    <property type="entry name" value="LVIVD"/>
</dbReference>
<dbReference type="RefSeq" id="WP_234863898.1">
    <property type="nucleotide sequence ID" value="NZ_JAKEVY010000001.1"/>
</dbReference>
<accession>A0ABS9BDJ4</accession>
<sequence>MKLLMVKGKIFLALIACLSFSACIKDKVTRTYTIQTPVFASKAAVLAGISAAPAREIKETGKIFWLGSWIFMSDPARGIHIINNSNPAAPKPEAFIALPGNIDIAVKGNTLYADLFTDLLVLDISNPLNPVLKKTIKDVFPERAWVNGFYLDSTKVIVDWIKKDTTVDIEDGSRPMPGFGCINCSFAELNSGAGKSSEGKGGSMARLSILNDNLFVVNTGKLLSYSLSNYQDPAFQGELILGWGIETLYPFKDKLFIGSSNGMYITDIQNPASPQLLGSFTHATACDPVVADDKYAYVTLRTGNFCAGNSNQLDILDVSNLMQPKLIKTYPLSNPHGLALKDPFIYICDGKSGLKVYNVSNKQAIQLKQQLDVDDAFDIIIRENLALVVGKKGLYQYKIQADGKLDFLSRYGF</sequence>
<evidence type="ECO:0000313" key="2">
    <source>
        <dbReference type="EMBL" id="MCF1713365.1"/>
    </source>
</evidence>
<protein>
    <recommendedName>
        <fullName evidence="4">LVIVD repeat-containing protein</fullName>
    </recommendedName>
</protein>
<dbReference type="Pfam" id="PF08309">
    <property type="entry name" value="LVIVD"/>
    <property type="match status" value="4"/>
</dbReference>
<organism evidence="2 3">
    <name type="scientific">Flavihumibacter fluminis</name>
    <dbReference type="NCBI Taxonomy" id="2909236"/>
    <lineage>
        <taxon>Bacteria</taxon>
        <taxon>Pseudomonadati</taxon>
        <taxon>Bacteroidota</taxon>
        <taxon>Chitinophagia</taxon>
        <taxon>Chitinophagales</taxon>
        <taxon>Chitinophagaceae</taxon>
        <taxon>Flavihumibacter</taxon>
    </lineage>
</organism>
<dbReference type="PROSITE" id="PS51257">
    <property type="entry name" value="PROKAR_LIPOPROTEIN"/>
    <property type="match status" value="1"/>
</dbReference>
<keyword evidence="3" id="KW-1185">Reference proteome</keyword>
<keyword evidence="1" id="KW-0732">Signal</keyword>
<feature type="chain" id="PRO_5045758632" description="LVIVD repeat-containing protein" evidence="1">
    <location>
        <begin position="25"/>
        <end position="413"/>
    </location>
</feature>
<evidence type="ECO:0000256" key="1">
    <source>
        <dbReference type="SAM" id="SignalP"/>
    </source>
</evidence>
<dbReference type="Proteomes" id="UP001200145">
    <property type="component" value="Unassembled WGS sequence"/>
</dbReference>
<dbReference type="SUPFAM" id="SSF63825">
    <property type="entry name" value="YWTD domain"/>
    <property type="match status" value="1"/>
</dbReference>